<proteinExistence type="predicted"/>
<evidence type="ECO:0000256" key="5">
    <source>
        <dbReference type="ARBA" id="ARBA00023065"/>
    </source>
</evidence>
<dbReference type="Gene3D" id="1.10.3080.10">
    <property type="entry name" value="Clc chloride channel"/>
    <property type="match status" value="1"/>
</dbReference>
<dbReference type="Gene3D" id="3.10.580.10">
    <property type="entry name" value="CBS-domain"/>
    <property type="match status" value="1"/>
</dbReference>
<feature type="transmembrane region" description="Helical" evidence="10">
    <location>
        <begin position="371"/>
        <end position="398"/>
    </location>
</feature>
<feature type="transmembrane region" description="Helical" evidence="10">
    <location>
        <begin position="80"/>
        <end position="98"/>
    </location>
</feature>
<dbReference type="GO" id="GO:0034707">
    <property type="term" value="C:chloride channel complex"/>
    <property type="evidence" value="ECO:0007669"/>
    <property type="project" value="UniProtKB-KW"/>
</dbReference>
<evidence type="ECO:0000256" key="7">
    <source>
        <dbReference type="ARBA" id="ARBA00023173"/>
    </source>
</evidence>
<evidence type="ECO:0000256" key="10">
    <source>
        <dbReference type="SAM" id="Phobius"/>
    </source>
</evidence>
<feature type="transmembrane region" description="Helical" evidence="10">
    <location>
        <begin position="246"/>
        <end position="266"/>
    </location>
</feature>
<dbReference type="InterPro" id="IPR046342">
    <property type="entry name" value="CBS_dom_sf"/>
</dbReference>
<dbReference type="SUPFAM" id="SSF81340">
    <property type="entry name" value="Clc chloride channel"/>
    <property type="match status" value="1"/>
</dbReference>
<dbReference type="RefSeq" id="WP_065957706.1">
    <property type="nucleotide sequence ID" value="NZ_LWRZ01000005.1"/>
</dbReference>
<keyword evidence="8" id="KW-0868">Chloride</keyword>
<keyword evidence="4 10" id="KW-1133">Transmembrane helix</keyword>
<keyword evidence="6 10" id="KW-0472">Membrane</keyword>
<feature type="transmembrane region" description="Helical" evidence="10">
    <location>
        <begin position="203"/>
        <end position="226"/>
    </location>
</feature>
<feature type="transmembrane region" description="Helical" evidence="10">
    <location>
        <begin position="317"/>
        <end position="336"/>
    </location>
</feature>
<evidence type="ECO:0000313" key="12">
    <source>
        <dbReference type="Proteomes" id="UP000094893"/>
    </source>
</evidence>
<accession>A0A1C2IVL6</accession>
<feature type="transmembrane region" description="Helical" evidence="10">
    <location>
        <begin position="278"/>
        <end position="297"/>
    </location>
</feature>
<comment type="subcellular location">
    <subcellularLocation>
        <location evidence="1">Membrane</location>
        <topology evidence="1">Multi-pass membrane protein</topology>
    </subcellularLocation>
</comment>
<evidence type="ECO:0000256" key="1">
    <source>
        <dbReference type="ARBA" id="ARBA00004141"/>
    </source>
</evidence>
<dbReference type="SUPFAM" id="SSF54631">
    <property type="entry name" value="CBS-domain pair"/>
    <property type="match status" value="1"/>
</dbReference>
<dbReference type="Proteomes" id="UP000094893">
    <property type="component" value="Unassembled WGS sequence"/>
</dbReference>
<evidence type="ECO:0000256" key="8">
    <source>
        <dbReference type="ARBA" id="ARBA00023214"/>
    </source>
</evidence>
<feature type="transmembrane region" description="Helical" evidence="10">
    <location>
        <begin position="171"/>
        <end position="196"/>
    </location>
</feature>
<evidence type="ECO:0000256" key="3">
    <source>
        <dbReference type="ARBA" id="ARBA00022692"/>
    </source>
</evidence>
<dbReference type="InterPro" id="IPR001807">
    <property type="entry name" value="ClC"/>
</dbReference>
<sequence>MNKLVRMLRQLFYPHVHTLDSTGLSFSPKFWLLIVFTGIGAGLGADFLMFLLSTVQHLSYHYAHGYFQVAAEHVSGLHRLGVLISAGVLATFAVWLLRRLSHGANSDVVHAIWFQSGSVNFWHTIAQAILSMTIVGMGASLGREGAPKQVGMAIASLLSRWGRLSSTETRFLAACGAGAGMGAVYNVPLGGALFALEVLLGSVALPLLLPAITTALIATAVSWITLPDQPTYTLPIYTFHIGELCWSLLFGPLAGVMSVLFVRLIIWADLHKPQSGWFMWAPLLMFTLLGILSIPYPQLLGNGKDVTEFAFNSQLPLLLMLTLAVLKPLVTAGCLGSGAPGGLFTPSITYGAVLGGSMGDLWSLIWPGAAIGSYAVIGAGALLAATMQAPLAAIVLLLELTHNTMGIMIPVLLAIVSAVFTARLLDKRSIYSGPAGIEPFIEQVSTHPVHTAFDDLITPSFQNIVPISASYSHLVKLMSTDDPPHNFYVVDHSGQLAGMIFSKNLRTADLLTRTLNVAAADDLKTPITAIRSDQSRKEVIDLLDQPYFSEMPVIDCVNKRYIGVVRSSSIICK</sequence>
<evidence type="ECO:0000313" key="11">
    <source>
        <dbReference type="EMBL" id="OCX73486.1"/>
    </source>
</evidence>
<organism evidence="11 12">
    <name type="scientific">Acidithiobacillus thiooxidans</name>
    <name type="common">Thiobacillus thiooxidans</name>
    <dbReference type="NCBI Taxonomy" id="930"/>
    <lineage>
        <taxon>Bacteria</taxon>
        <taxon>Pseudomonadati</taxon>
        <taxon>Pseudomonadota</taxon>
        <taxon>Acidithiobacillia</taxon>
        <taxon>Acidithiobacillales</taxon>
        <taxon>Acidithiobacillaceae</taxon>
        <taxon>Acidithiobacillus</taxon>
    </lineage>
</organism>
<dbReference type="PANTHER" id="PTHR43427">
    <property type="entry name" value="CHLORIDE CHANNEL PROTEIN CLC-E"/>
    <property type="match status" value="1"/>
</dbReference>
<protein>
    <recommendedName>
        <fullName evidence="13">Chloride channel protein</fullName>
    </recommendedName>
</protein>
<dbReference type="PANTHER" id="PTHR43427:SF6">
    <property type="entry name" value="CHLORIDE CHANNEL PROTEIN CLC-E"/>
    <property type="match status" value="1"/>
</dbReference>
<keyword evidence="9" id="KW-0407">Ion channel</keyword>
<evidence type="ECO:0000256" key="9">
    <source>
        <dbReference type="ARBA" id="ARBA00023303"/>
    </source>
</evidence>
<dbReference type="InterPro" id="IPR050368">
    <property type="entry name" value="ClC-type_chloride_channel"/>
</dbReference>
<dbReference type="GO" id="GO:0005254">
    <property type="term" value="F:chloride channel activity"/>
    <property type="evidence" value="ECO:0007669"/>
    <property type="project" value="UniProtKB-KW"/>
</dbReference>
<dbReference type="EMBL" id="LWSA01000104">
    <property type="protein sequence ID" value="OCX73486.1"/>
    <property type="molecule type" value="Genomic_DNA"/>
</dbReference>
<keyword evidence="5" id="KW-0406">Ion transport</keyword>
<evidence type="ECO:0000256" key="6">
    <source>
        <dbReference type="ARBA" id="ARBA00023136"/>
    </source>
</evidence>
<reference evidence="11 12" key="1">
    <citation type="journal article" date="2016" name="Int. J. Mol. Sci.">
        <title>Comparative genomics of the extreme acidophile Acidithiobacillus thiooxidans reveals intraspecific divergence and niche adaptation.</title>
        <authorList>
            <person name="Zhang X."/>
            <person name="Feng X."/>
            <person name="Tao J."/>
            <person name="Ma L."/>
            <person name="Xiao Y."/>
            <person name="Liang Y."/>
            <person name="Liu X."/>
            <person name="Yin H."/>
        </authorList>
    </citation>
    <scope>NUCLEOTIDE SEQUENCE [LARGE SCALE GENOMIC DNA]</scope>
    <source>
        <strain evidence="11 12">A02</strain>
    </source>
</reference>
<dbReference type="Pfam" id="PF00654">
    <property type="entry name" value="Voltage_CLC"/>
    <property type="match status" value="1"/>
</dbReference>
<dbReference type="InterPro" id="IPR014743">
    <property type="entry name" value="Cl-channel_core"/>
</dbReference>
<dbReference type="PRINTS" id="PR00762">
    <property type="entry name" value="CLCHANNEL"/>
</dbReference>
<comment type="caution">
    <text evidence="11">The sequence shown here is derived from an EMBL/GenBank/DDBJ whole genome shotgun (WGS) entry which is preliminary data.</text>
</comment>
<gene>
    <name evidence="11" type="ORF">A6P07_08440</name>
</gene>
<keyword evidence="3 10" id="KW-0812">Transmembrane</keyword>
<keyword evidence="2" id="KW-0813">Transport</keyword>
<evidence type="ECO:0008006" key="13">
    <source>
        <dbReference type="Google" id="ProtNLM"/>
    </source>
</evidence>
<name>A0A1C2IVL6_ACITH</name>
<dbReference type="AlphaFoldDB" id="A0A1C2IVL6"/>
<evidence type="ECO:0000256" key="4">
    <source>
        <dbReference type="ARBA" id="ARBA00022989"/>
    </source>
</evidence>
<keyword evidence="7" id="KW-0869">Chloride channel</keyword>
<feature type="transmembrane region" description="Helical" evidence="10">
    <location>
        <begin position="30"/>
        <end position="52"/>
    </location>
</feature>
<evidence type="ECO:0000256" key="2">
    <source>
        <dbReference type="ARBA" id="ARBA00022448"/>
    </source>
</evidence>